<evidence type="ECO:0000256" key="3">
    <source>
        <dbReference type="ARBA" id="ARBA00022989"/>
    </source>
</evidence>
<evidence type="ECO:0000256" key="1">
    <source>
        <dbReference type="ARBA" id="ARBA00004141"/>
    </source>
</evidence>
<feature type="transmembrane region" description="Helical" evidence="5">
    <location>
        <begin position="148"/>
        <end position="171"/>
    </location>
</feature>
<evidence type="ECO:0000256" key="2">
    <source>
        <dbReference type="ARBA" id="ARBA00022692"/>
    </source>
</evidence>
<gene>
    <name evidence="6" type="ORF">EAF64_04420</name>
</gene>
<comment type="subcellular location">
    <subcellularLocation>
        <location evidence="1">Membrane</location>
        <topology evidence="1">Multi-pass membrane protein</topology>
    </subcellularLocation>
</comment>
<evidence type="ECO:0000313" key="7">
    <source>
        <dbReference type="Proteomes" id="UP000289691"/>
    </source>
</evidence>
<accession>A0A498L9N1</accession>
<dbReference type="PANTHER" id="PTHR43847">
    <property type="entry name" value="BLL3993 PROTEIN"/>
    <property type="match status" value="1"/>
</dbReference>
<comment type="caution">
    <text evidence="6">The sequence shown here is derived from an EMBL/GenBank/DDBJ whole genome shotgun (WGS) entry which is preliminary data.</text>
</comment>
<dbReference type="PANTHER" id="PTHR43847:SF1">
    <property type="entry name" value="BLL3993 PROTEIN"/>
    <property type="match status" value="1"/>
</dbReference>
<keyword evidence="7" id="KW-1185">Reference proteome</keyword>
<keyword evidence="4 5" id="KW-0472">Membrane</keyword>
<dbReference type="AlphaFoldDB" id="A0A498L9N1"/>
<dbReference type="GO" id="GO:0016020">
    <property type="term" value="C:membrane"/>
    <property type="evidence" value="ECO:0007669"/>
    <property type="project" value="UniProtKB-SubCell"/>
</dbReference>
<dbReference type="InterPro" id="IPR052527">
    <property type="entry name" value="Metal_cation-efflux_comp"/>
</dbReference>
<feature type="transmembrane region" description="Helical" evidence="5">
    <location>
        <begin position="18"/>
        <end position="35"/>
    </location>
</feature>
<keyword evidence="3 5" id="KW-1133">Transmembrane helix</keyword>
<keyword evidence="6" id="KW-0489">Methyltransferase</keyword>
<dbReference type="InterPro" id="IPR007269">
    <property type="entry name" value="ICMT_MeTrfase"/>
</dbReference>
<dbReference type="GO" id="GO:0032259">
    <property type="term" value="P:methylation"/>
    <property type="evidence" value="ECO:0007669"/>
    <property type="project" value="UniProtKB-KW"/>
</dbReference>
<protein>
    <submittedName>
        <fullName evidence="6">Isoprenylcysteine carboxylmethyltransferase family protein</fullName>
    </submittedName>
</protein>
<evidence type="ECO:0000256" key="4">
    <source>
        <dbReference type="ARBA" id="ARBA00023136"/>
    </source>
</evidence>
<dbReference type="Pfam" id="PF04140">
    <property type="entry name" value="ICMT"/>
    <property type="match status" value="1"/>
</dbReference>
<dbReference type="EMBL" id="RDFA01000001">
    <property type="protein sequence ID" value="RXK51883.1"/>
    <property type="molecule type" value="Genomic_DNA"/>
</dbReference>
<organism evidence="6 7">
    <name type="scientific">Halorientalis pallida</name>
    <dbReference type="NCBI Taxonomy" id="2479928"/>
    <lineage>
        <taxon>Archaea</taxon>
        <taxon>Methanobacteriati</taxon>
        <taxon>Methanobacteriota</taxon>
        <taxon>Stenosarchaea group</taxon>
        <taxon>Halobacteria</taxon>
        <taxon>Halobacteriales</taxon>
        <taxon>Haloarculaceae</taxon>
        <taxon>Halorientalis</taxon>
    </lineage>
</organism>
<evidence type="ECO:0000256" key="5">
    <source>
        <dbReference type="SAM" id="Phobius"/>
    </source>
</evidence>
<sequence>MISVPRPPMSPSLIDTPPYTYVFYAVFFGWFLVNSRLLGRERSGDVRRERRHSKRVLWAATTGGLVVALGCHYLIGWAAMAAPELAFWTGIGLLIAGAIIREYAVRTLGRFFTVDLGVDTDQPVVDEGPYAWVRHPGYLGSFVSHAGIGVVLANWLSFTALTLSLLAGYWYRIRVEEDLLRTELGAAYEAYAERTPYRLVPGLW</sequence>
<name>A0A498L9N1_9EURY</name>
<dbReference type="GO" id="GO:0004671">
    <property type="term" value="F:protein C-terminal S-isoprenylcysteine carboxyl O-methyltransferase activity"/>
    <property type="evidence" value="ECO:0007669"/>
    <property type="project" value="InterPro"/>
</dbReference>
<keyword evidence="2 5" id="KW-0812">Transmembrane</keyword>
<evidence type="ECO:0000313" key="6">
    <source>
        <dbReference type="EMBL" id="RXK51883.1"/>
    </source>
</evidence>
<dbReference type="Proteomes" id="UP000289691">
    <property type="component" value="Unassembled WGS sequence"/>
</dbReference>
<proteinExistence type="predicted"/>
<reference evidence="6 7" key="1">
    <citation type="submission" date="2019-01" db="EMBL/GenBank/DDBJ databases">
        <title>Halorientalis sp. F13-25 a new haloarchaeum isolated from hypersaline water.</title>
        <authorList>
            <person name="Ana D.-V."/>
            <person name="Cristina S.-P."/>
            <person name="Antonio V."/>
        </authorList>
    </citation>
    <scope>NUCLEOTIDE SEQUENCE [LARGE SCALE GENOMIC DNA]</scope>
    <source>
        <strain evidence="6 7">F13-25</strain>
    </source>
</reference>
<dbReference type="Gene3D" id="1.20.120.1630">
    <property type="match status" value="1"/>
</dbReference>
<feature type="transmembrane region" description="Helical" evidence="5">
    <location>
        <begin position="56"/>
        <end position="79"/>
    </location>
</feature>
<keyword evidence="6" id="KW-0808">Transferase</keyword>